<protein>
    <submittedName>
        <fullName evidence="1">Uncharacterized protein</fullName>
    </submittedName>
</protein>
<dbReference type="EMBL" id="CACTIH010009039">
    <property type="protein sequence ID" value="CAA3020505.1"/>
    <property type="molecule type" value="Genomic_DNA"/>
</dbReference>
<name>A0A8S0URT0_OLEEU</name>
<evidence type="ECO:0000313" key="2">
    <source>
        <dbReference type="Proteomes" id="UP000594638"/>
    </source>
</evidence>
<organism evidence="1 2">
    <name type="scientific">Olea europaea subsp. europaea</name>
    <dbReference type="NCBI Taxonomy" id="158383"/>
    <lineage>
        <taxon>Eukaryota</taxon>
        <taxon>Viridiplantae</taxon>
        <taxon>Streptophyta</taxon>
        <taxon>Embryophyta</taxon>
        <taxon>Tracheophyta</taxon>
        <taxon>Spermatophyta</taxon>
        <taxon>Magnoliopsida</taxon>
        <taxon>eudicotyledons</taxon>
        <taxon>Gunneridae</taxon>
        <taxon>Pentapetalae</taxon>
        <taxon>asterids</taxon>
        <taxon>lamiids</taxon>
        <taxon>Lamiales</taxon>
        <taxon>Oleaceae</taxon>
        <taxon>Oleeae</taxon>
        <taxon>Olea</taxon>
    </lineage>
</organism>
<dbReference type="Gramene" id="OE9A054027T1">
    <property type="protein sequence ID" value="OE9A054027C1"/>
    <property type="gene ID" value="OE9A054027"/>
</dbReference>
<proteinExistence type="predicted"/>
<dbReference type="AlphaFoldDB" id="A0A8S0URT0"/>
<comment type="caution">
    <text evidence="1">The sequence shown here is derived from an EMBL/GenBank/DDBJ whole genome shotgun (WGS) entry which is preliminary data.</text>
</comment>
<accession>A0A8S0URT0</accession>
<keyword evidence="2" id="KW-1185">Reference proteome</keyword>
<dbReference type="Proteomes" id="UP000594638">
    <property type="component" value="Unassembled WGS sequence"/>
</dbReference>
<reference evidence="1 2" key="1">
    <citation type="submission" date="2019-12" db="EMBL/GenBank/DDBJ databases">
        <authorList>
            <person name="Alioto T."/>
            <person name="Alioto T."/>
            <person name="Gomez Garrido J."/>
        </authorList>
    </citation>
    <scope>NUCLEOTIDE SEQUENCE [LARGE SCALE GENOMIC DNA]</scope>
</reference>
<gene>
    <name evidence="1" type="ORF">OLEA9_A054027</name>
</gene>
<evidence type="ECO:0000313" key="1">
    <source>
        <dbReference type="EMBL" id="CAA3020505.1"/>
    </source>
</evidence>
<sequence length="142" mass="15977">MKTKPLIFNIFSYYCKLHHQRRQGTGVFPYGEVDAASSVPEKRSDDIRAGGNLEAVGVMMGNYQKTDRKSQNTLTALRFFLVEGWTRDNACADDGRGGGAVSDMDDSIPLMGLKSAIIWLLDQEIGEIWPREWIDMNHIIPL</sequence>